<dbReference type="InterPro" id="IPR023465">
    <property type="entry name" value="Riboflavin_kinase_dom_sf"/>
</dbReference>
<comment type="catalytic activity">
    <reaction evidence="16">
        <text>riboflavin + CTP = CDP + FMN + H(+)</text>
        <dbReference type="Rhea" id="RHEA:25021"/>
        <dbReference type="ChEBI" id="CHEBI:15378"/>
        <dbReference type="ChEBI" id="CHEBI:37563"/>
        <dbReference type="ChEBI" id="CHEBI:57986"/>
        <dbReference type="ChEBI" id="CHEBI:58069"/>
        <dbReference type="ChEBI" id="CHEBI:58210"/>
        <dbReference type="EC" id="2.7.1.161"/>
    </reaction>
</comment>
<keyword evidence="9" id="KW-0479">Metal-binding</keyword>
<dbReference type="GO" id="GO:0009398">
    <property type="term" value="P:FMN biosynthetic process"/>
    <property type="evidence" value="ECO:0007669"/>
    <property type="project" value="UniProtKB-UniPathway"/>
</dbReference>
<evidence type="ECO:0000256" key="1">
    <source>
        <dbReference type="ARBA" id="ARBA00001946"/>
    </source>
</evidence>
<feature type="domain" description="Riboflavin kinase" evidence="17">
    <location>
        <begin position="12"/>
        <end position="129"/>
    </location>
</feature>
<accession>E1YIX5</accession>
<dbReference type="PANTHER" id="PTHR40706:SF1">
    <property type="entry name" value="RIBOFLAVIN KINASE"/>
    <property type="match status" value="1"/>
</dbReference>
<keyword evidence="11" id="KW-0418">Kinase</keyword>
<evidence type="ECO:0000256" key="10">
    <source>
        <dbReference type="ARBA" id="ARBA00022741"/>
    </source>
</evidence>
<evidence type="ECO:0000256" key="3">
    <source>
        <dbReference type="ARBA" id="ARBA00006428"/>
    </source>
</evidence>
<dbReference type="Pfam" id="PF01982">
    <property type="entry name" value="CTP-dep_RFKase"/>
    <property type="match status" value="1"/>
</dbReference>
<dbReference type="InterPro" id="IPR039063">
    <property type="entry name" value="RibK_CTP-dep"/>
</dbReference>
<keyword evidence="12" id="KW-0460">Magnesium</keyword>
<evidence type="ECO:0000256" key="4">
    <source>
        <dbReference type="ARBA" id="ARBA00011987"/>
    </source>
</evidence>
<evidence type="ECO:0000256" key="14">
    <source>
        <dbReference type="ARBA" id="ARBA00030544"/>
    </source>
</evidence>
<evidence type="ECO:0000256" key="16">
    <source>
        <dbReference type="ARBA" id="ARBA00047857"/>
    </source>
</evidence>
<gene>
    <name evidence="18" type="ORF">N47_K27590</name>
</gene>
<evidence type="ECO:0000256" key="9">
    <source>
        <dbReference type="ARBA" id="ARBA00022723"/>
    </source>
</evidence>
<dbReference type="EC" id="2.7.1.161" evidence="4"/>
<name>E1YIX5_9BACT</name>
<dbReference type="InterPro" id="IPR023602">
    <property type="entry name" value="Riboflavin_kinase_CTP-dep"/>
</dbReference>
<dbReference type="SUPFAM" id="SSF82114">
    <property type="entry name" value="Riboflavin kinase-like"/>
    <property type="match status" value="1"/>
</dbReference>
<proteinExistence type="inferred from homology"/>
<dbReference type="GO" id="GO:0046872">
    <property type="term" value="F:metal ion binding"/>
    <property type="evidence" value="ECO:0007669"/>
    <property type="project" value="UniProtKB-KW"/>
</dbReference>
<keyword evidence="8" id="KW-0808">Transferase</keyword>
<dbReference type="GO" id="GO:0000166">
    <property type="term" value="F:nucleotide binding"/>
    <property type="evidence" value="ECO:0007669"/>
    <property type="project" value="UniProtKB-KW"/>
</dbReference>
<protein>
    <recommendedName>
        <fullName evidence="5">Riboflavin kinase</fullName>
        <ecNumber evidence="4">2.7.1.161</ecNumber>
    </recommendedName>
    <alternativeName>
        <fullName evidence="14">CTP-dependent riboflavin kinase</fullName>
    </alternativeName>
    <alternativeName>
        <fullName evidence="15">CTP:riboflavin 5'-phosphotransferase</fullName>
    </alternativeName>
    <alternativeName>
        <fullName evidence="13">Flavokinase</fullName>
    </alternativeName>
</protein>
<comment type="cofactor">
    <cofactor evidence="1">
        <name>Mg(2+)</name>
        <dbReference type="ChEBI" id="CHEBI:18420"/>
    </cofactor>
</comment>
<evidence type="ECO:0000256" key="11">
    <source>
        <dbReference type="ARBA" id="ARBA00022777"/>
    </source>
</evidence>
<reference evidence="18" key="1">
    <citation type="journal article" date="2011" name="Environ. Microbiol.">
        <title>Genomic insights into the metabolic potential of the polycyclic aromatic hydrocarbon degrading sulfate-reducing Deltaproteobacterium N47.</title>
        <authorList>
            <person name="Bergmann F."/>
            <person name="Selesi D."/>
            <person name="Weinmaier T."/>
            <person name="Tischler P."/>
            <person name="Rattei T."/>
            <person name="Meckenstock R.U."/>
        </authorList>
    </citation>
    <scope>NUCLEOTIDE SEQUENCE</scope>
</reference>
<evidence type="ECO:0000256" key="2">
    <source>
        <dbReference type="ARBA" id="ARBA00005219"/>
    </source>
</evidence>
<keyword evidence="6" id="KW-0285">Flavoprotein</keyword>
<evidence type="ECO:0000256" key="7">
    <source>
        <dbReference type="ARBA" id="ARBA00022643"/>
    </source>
</evidence>
<evidence type="ECO:0000259" key="17">
    <source>
        <dbReference type="Pfam" id="PF01982"/>
    </source>
</evidence>
<dbReference type="AlphaFoldDB" id="E1YIX5"/>
<evidence type="ECO:0000256" key="5">
    <source>
        <dbReference type="ARBA" id="ARBA00017394"/>
    </source>
</evidence>
<dbReference type="UniPathway" id="UPA00276">
    <property type="reaction ID" value="UER00929"/>
</dbReference>
<organism evidence="18">
    <name type="scientific">uncultured Desulfobacterium sp</name>
    <dbReference type="NCBI Taxonomy" id="201089"/>
    <lineage>
        <taxon>Bacteria</taxon>
        <taxon>Pseudomonadati</taxon>
        <taxon>Thermodesulfobacteriota</taxon>
        <taxon>Desulfobacteria</taxon>
        <taxon>Desulfobacterales</taxon>
        <taxon>Desulfobacteriaceae</taxon>
        <taxon>Desulfobacterium</taxon>
        <taxon>environmental samples</taxon>
    </lineage>
</organism>
<dbReference type="EMBL" id="FR695876">
    <property type="protein sequence ID" value="CBX30519.1"/>
    <property type="molecule type" value="Genomic_DNA"/>
</dbReference>
<evidence type="ECO:0000256" key="12">
    <source>
        <dbReference type="ARBA" id="ARBA00022842"/>
    </source>
</evidence>
<evidence type="ECO:0000256" key="8">
    <source>
        <dbReference type="ARBA" id="ARBA00022679"/>
    </source>
</evidence>
<keyword evidence="10" id="KW-0547">Nucleotide-binding</keyword>
<evidence type="ECO:0000256" key="13">
    <source>
        <dbReference type="ARBA" id="ARBA00029789"/>
    </source>
</evidence>
<evidence type="ECO:0000313" key="18">
    <source>
        <dbReference type="EMBL" id="CBX30519.1"/>
    </source>
</evidence>
<comment type="similarity">
    <text evidence="3">Belongs to the archaeal riboflavin kinase family.</text>
</comment>
<dbReference type="Gene3D" id="2.40.30.30">
    <property type="entry name" value="Riboflavin kinase-like"/>
    <property type="match status" value="1"/>
</dbReference>
<evidence type="ECO:0000256" key="6">
    <source>
        <dbReference type="ARBA" id="ARBA00022630"/>
    </source>
</evidence>
<dbReference type="PANTHER" id="PTHR40706">
    <property type="entry name" value="RIBOFLAVIN KINASE"/>
    <property type="match status" value="1"/>
</dbReference>
<dbReference type="GO" id="GO:0009231">
    <property type="term" value="P:riboflavin biosynthetic process"/>
    <property type="evidence" value="ECO:0007669"/>
    <property type="project" value="InterPro"/>
</dbReference>
<evidence type="ECO:0000256" key="15">
    <source>
        <dbReference type="ARBA" id="ARBA00033116"/>
    </source>
</evidence>
<comment type="pathway">
    <text evidence="2">Cofactor biosynthesis; FMN biosynthesis; FMN from riboflavin (CTP route): step 1/1.</text>
</comment>
<keyword evidence="7" id="KW-0288">FMN</keyword>
<dbReference type="GO" id="GO:0008531">
    <property type="term" value="F:riboflavin kinase activity"/>
    <property type="evidence" value="ECO:0007669"/>
    <property type="project" value="InterPro"/>
</dbReference>
<sequence>MSGKQRILSGVIVRGAGEAAYFTKLDWVQKQCAEKLGFKPFPGTLNILVNRNCFPYLEDLQKKPAIELLSPNPSFCNARLLPASLNDLLVAIIIPDEEVNIHDKNIVEVIAPVSLKKTLSLRDGEEVVLFVENTQPDLPRE</sequence>